<dbReference type="PANTHER" id="PTHR17630">
    <property type="entry name" value="DIENELACTONE HYDROLASE"/>
    <property type="match status" value="1"/>
</dbReference>
<dbReference type="EMBL" id="SDRB02011156">
    <property type="protein sequence ID" value="THG02564.1"/>
    <property type="molecule type" value="Genomic_DNA"/>
</dbReference>
<name>A0A4S4DJB8_CAMSN</name>
<dbReference type="Gene3D" id="3.40.50.1820">
    <property type="entry name" value="alpha/beta hydrolase"/>
    <property type="match status" value="1"/>
</dbReference>
<organism evidence="2 3">
    <name type="scientific">Camellia sinensis var. sinensis</name>
    <name type="common">China tea</name>
    <dbReference type="NCBI Taxonomy" id="542762"/>
    <lineage>
        <taxon>Eukaryota</taxon>
        <taxon>Viridiplantae</taxon>
        <taxon>Streptophyta</taxon>
        <taxon>Embryophyta</taxon>
        <taxon>Tracheophyta</taxon>
        <taxon>Spermatophyta</taxon>
        <taxon>Magnoliopsida</taxon>
        <taxon>eudicotyledons</taxon>
        <taxon>Gunneridae</taxon>
        <taxon>Pentapetalae</taxon>
        <taxon>asterids</taxon>
        <taxon>Ericales</taxon>
        <taxon>Theaceae</taxon>
        <taxon>Camellia</taxon>
    </lineage>
</organism>
<dbReference type="GO" id="GO:0016787">
    <property type="term" value="F:hydrolase activity"/>
    <property type="evidence" value="ECO:0007669"/>
    <property type="project" value="InterPro"/>
</dbReference>
<evidence type="ECO:0000259" key="1">
    <source>
        <dbReference type="Pfam" id="PF01738"/>
    </source>
</evidence>
<keyword evidence="3" id="KW-1185">Reference proteome</keyword>
<dbReference type="Pfam" id="PF01738">
    <property type="entry name" value="DLH"/>
    <property type="match status" value="1"/>
</dbReference>
<dbReference type="InterPro" id="IPR002925">
    <property type="entry name" value="Dienelactn_hydro"/>
</dbReference>
<protein>
    <recommendedName>
        <fullName evidence="1">Dienelactone hydrolase domain-containing protein</fullName>
    </recommendedName>
</protein>
<evidence type="ECO:0000313" key="2">
    <source>
        <dbReference type="EMBL" id="THG02564.1"/>
    </source>
</evidence>
<sequence length="167" mass="18461">MMEQMAMVGGRDAAVGKAVDRSGSKRMATLEFVGREKGRERVGFGFKKSVTAMNKRSLKISRGFCWGAKVVVERSKSDYLQAAVLLHPSLVTVDDIKELKVPIAILGAEIDKISPPELLKQFEEGLSSKREINGYVKIFPGVAHGWTVRYKVDDEKAEIKGKLYGSN</sequence>
<dbReference type="SUPFAM" id="SSF53474">
    <property type="entry name" value="alpha/beta-Hydrolases"/>
    <property type="match status" value="1"/>
</dbReference>
<feature type="domain" description="Dienelactone hydrolase" evidence="1">
    <location>
        <begin position="39"/>
        <end position="157"/>
    </location>
</feature>
<dbReference type="AlphaFoldDB" id="A0A4S4DJB8"/>
<reference evidence="2 3" key="1">
    <citation type="journal article" date="2018" name="Proc. Natl. Acad. Sci. U.S.A.">
        <title>Draft genome sequence of Camellia sinensis var. sinensis provides insights into the evolution of the tea genome and tea quality.</title>
        <authorList>
            <person name="Wei C."/>
            <person name="Yang H."/>
            <person name="Wang S."/>
            <person name="Zhao J."/>
            <person name="Liu C."/>
            <person name="Gao L."/>
            <person name="Xia E."/>
            <person name="Lu Y."/>
            <person name="Tai Y."/>
            <person name="She G."/>
            <person name="Sun J."/>
            <person name="Cao H."/>
            <person name="Tong W."/>
            <person name="Gao Q."/>
            <person name="Li Y."/>
            <person name="Deng W."/>
            <person name="Jiang X."/>
            <person name="Wang W."/>
            <person name="Chen Q."/>
            <person name="Zhang S."/>
            <person name="Li H."/>
            <person name="Wu J."/>
            <person name="Wang P."/>
            <person name="Li P."/>
            <person name="Shi C."/>
            <person name="Zheng F."/>
            <person name="Jian J."/>
            <person name="Huang B."/>
            <person name="Shan D."/>
            <person name="Shi M."/>
            <person name="Fang C."/>
            <person name="Yue Y."/>
            <person name="Li F."/>
            <person name="Li D."/>
            <person name="Wei S."/>
            <person name="Han B."/>
            <person name="Jiang C."/>
            <person name="Yin Y."/>
            <person name="Xia T."/>
            <person name="Zhang Z."/>
            <person name="Bennetzen J.L."/>
            <person name="Zhao S."/>
            <person name="Wan X."/>
        </authorList>
    </citation>
    <scope>NUCLEOTIDE SEQUENCE [LARGE SCALE GENOMIC DNA]</scope>
    <source>
        <strain evidence="3">cv. Shuchazao</strain>
        <tissue evidence="2">Leaf</tissue>
    </source>
</reference>
<gene>
    <name evidence="2" type="ORF">TEA_003119</name>
</gene>
<evidence type="ECO:0000313" key="3">
    <source>
        <dbReference type="Proteomes" id="UP000306102"/>
    </source>
</evidence>
<accession>A0A4S4DJB8</accession>
<dbReference type="STRING" id="542762.A0A4S4DJB8"/>
<comment type="caution">
    <text evidence="2">The sequence shown here is derived from an EMBL/GenBank/DDBJ whole genome shotgun (WGS) entry which is preliminary data.</text>
</comment>
<dbReference type="Proteomes" id="UP000306102">
    <property type="component" value="Unassembled WGS sequence"/>
</dbReference>
<dbReference type="PANTHER" id="PTHR17630:SF44">
    <property type="entry name" value="PROTEIN AIM2"/>
    <property type="match status" value="1"/>
</dbReference>
<proteinExistence type="predicted"/>
<dbReference type="InterPro" id="IPR029058">
    <property type="entry name" value="AB_hydrolase_fold"/>
</dbReference>